<keyword evidence="2" id="KW-0812">Transmembrane</keyword>
<feature type="transmembrane region" description="Helical" evidence="2">
    <location>
        <begin position="280"/>
        <end position="300"/>
    </location>
</feature>
<keyword evidence="2" id="KW-0472">Membrane</keyword>
<evidence type="ECO:0000313" key="4">
    <source>
        <dbReference type="Proteomes" id="UP000799424"/>
    </source>
</evidence>
<proteinExistence type="predicted"/>
<reference evidence="3" key="1">
    <citation type="journal article" date="2020" name="Stud. Mycol.">
        <title>101 Dothideomycetes genomes: a test case for predicting lifestyles and emergence of pathogens.</title>
        <authorList>
            <person name="Haridas S."/>
            <person name="Albert R."/>
            <person name="Binder M."/>
            <person name="Bloem J."/>
            <person name="Labutti K."/>
            <person name="Salamov A."/>
            <person name="Andreopoulos B."/>
            <person name="Baker S."/>
            <person name="Barry K."/>
            <person name="Bills G."/>
            <person name="Bluhm B."/>
            <person name="Cannon C."/>
            <person name="Castanera R."/>
            <person name="Culley D."/>
            <person name="Daum C."/>
            <person name="Ezra D."/>
            <person name="Gonzalez J."/>
            <person name="Henrissat B."/>
            <person name="Kuo A."/>
            <person name="Liang C."/>
            <person name="Lipzen A."/>
            <person name="Lutzoni F."/>
            <person name="Magnuson J."/>
            <person name="Mondo S."/>
            <person name="Nolan M."/>
            <person name="Ohm R."/>
            <person name="Pangilinan J."/>
            <person name="Park H.-J."/>
            <person name="Ramirez L."/>
            <person name="Alfaro M."/>
            <person name="Sun H."/>
            <person name="Tritt A."/>
            <person name="Yoshinaga Y."/>
            <person name="Zwiers L.-H."/>
            <person name="Turgeon B."/>
            <person name="Goodwin S."/>
            <person name="Spatafora J."/>
            <person name="Crous P."/>
            <person name="Grigoriev I."/>
        </authorList>
    </citation>
    <scope>NUCLEOTIDE SEQUENCE</scope>
    <source>
        <strain evidence="3">CBS 113818</strain>
    </source>
</reference>
<keyword evidence="4" id="KW-1185">Reference proteome</keyword>
<dbReference type="OrthoDB" id="3916171at2759"/>
<feature type="transmembrane region" description="Helical" evidence="2">
    <location>
        <begin position="246"/>
        <end position="268"/>
    </location>
</feature>
<dbReference type="AlphaFoldDB" id="A0A6A7AC84"/>
<gene>
    <name evidence="3" type="ORF">CC86DRAFT_160030</name>
</gene>
<feature type="transmembrane region" description="Helical" evidence="2">
    <location>
        <begin position="307"/>
        <end position="325"/>
    </location>
</feature>
<evidence type="ECO:0000256" key="1">
    <source>
        <dbReference type="SAM" id="MobiDB-lite"/>
    </source>
</evidence>
<keyword evidence="2" id="KW-1133">Transmembrane helix</keyword>
<sequence>MAPATIEGPAGEQNISAAATILRNVDPLSQALRNGDDLNVDEIAHLSKALSTSQDTLSSVGSPSTIVFSSRTESTVTKPTSADTSQQHSTHQDKGKRRVKSGYASSLSVTYGSASEAEVERRALCKDTLIALGDWADTELEHARPLKGVTRAKPRQQSRRMSKQKKPVIVIEQHDHAHVAGRASGRGGERGPMFTTAPTYGSTDARYLRHRSPKQDDDPVRLAEEGRSLTVTQQLAESKPLSHARVYMLAGLIIMKMLTIVLSAYAAFLTGRTRMSCTKGIVFSSTVLLSTLTVLAMLISKRALSEALLAGLIEFVFGFALVVELDDFM</sequence>
<evidence type="ECO:0000313" key="3">
    <source>
        <dbReference type="EMBL" id="KAF2830328.1"/>
    </source>
</evidence>
<dbReference type="EMBL" id="MU006219">
    <property type="protein sequence ID" value="KAF2830328.1"/>
    <property type="molecule type" value="Genomic_DNA"/>
</dbReference>
<evidence type="ECO:0000256" key="2">
    <source>
        <dbReference type="SAM" id="Phobius"/>
    </source>
</evidence>
<feature type="compositionally biased region" description="Polar residues" evidence="1">
    <location>
        <begin position="70"/>
        <end position="89"/>
    </location>
</feature>
<name>A0A6A7AC84_9PLEO</name>
<feature type="region of interest" description="Disordered" evidence="1">
    <location>
        <begin position="70"/>
        <end position="102"/>
    </location>
</feature>
<protein>
    <submittedName>
        <fullName evidence="3">Uncharacterized protein</fullName>
    </submittedName>
</protein>
<organism evidence="3 4">
    <name type="scientific">Ophiobolus disseminans</name>
    <dbReference type="NCBI Taxonomy" id="1469910"/>
    <lineage>
        <taxon>Eukaryota</taxon>
        <taxon>Fungi</taxon>
        <taxon>Dikarya</taxon>
        <taxon>Ascomycota</taxon>
        <taxon>Pezizomycotina</taxon>
        <taxon>Dothideomycetes</taxon>
        <taxon>Pleosporomycetidae</taxon>
        <taxon>Pleosporales</taxon>
        <taxon>Pleosporineae</taxon>
        <taxon>Phaeosphaeriaceae</taxon>
        <taxon>Ophiobolus</taxon>
    </lineage>
</organism>
<accession>A0A6A7AC84</accession>
<dbReference type="Proteomes" id="UP000799424">
    <property type="component" value="Unassembled WGS sequence"/>
</dbReference>